<dbReference type="GO" id="GO:0015628">
    <property type="term" value="P:protein secretion by the type II secretion system"/>
    <property type="evidence" value="ECO:0007669"/>
    <property type="project" value="InterPro"/>
</dbReference>
<feature type="transmembrane region" description="Helical" evidence="3">
    <location>
        <begin position="22"/>
        <end position="45"/>
    </location>
</feature>
<reference evidence="4" key="1">
    <citation type="submission" date="2019-03" db="EMBL/GenBank/DDBJ databases">
        <title>Whole genome analysis of nitrate-reducing bacteria Marinobacter hydrocarbonoclasticus YB03.</title>
        <authorList>
            <person name="Azam A.H."/>
            <person name="Yuk S.R."/>
            <person name="Kamarisima K."/>
            <person name="Miyanaga K."/>
            <person name="Tanji Y."/>
        </authorList>
    </citation>
    <scope>NUCLEOTIDE SEQUENCE</scope>
    <source>
        <strain evidence="4">YB03</strain>
    </source>
</reference>
<evidence type="ECO:0000256" key="2">
    <source>
        <dbReference type="SAM" id="MobiDB-lite"/>
    </source>
</evidence>
<keyword evidence="1" id="KW-0488">Methylation</keyword>
<dbReference type="NCBIfam" id="TIGR02532">
    <property type="entry name" value="IV_pilin_GFxxxE"/>
    <property type="match status" value="1"/>
</dbReference>
<gene>
    <name evidence="4" type="primary">pulG</name>
    <name evidence="4" type="ORF">YBY_04210</name>
</gene>
<dbReference type="InterPro" id="IPR045584">
    <property type="entry name" value="Pilin-like"/>
</dbReference>
<dbReference type="PROSITE" id="PS00409">
    <property type="entry name" value="PROKAR_NTER_METHYL"/>
    <property type="match status" value="1"/>
</dbReference>
<dbReference type="AlphaFoldDB" id="A0A455W8P2"/>
<protein>
    <submittedName>
        <fullName evidence="4">Type II secretion system pseudopilin PulG</fullName>
    </submittedName>
</protein>
<name>A0A455W8P2_MARNT</name>
<dbReference type="GO" id="GO:0015627">
    <property type="term" value="C:type II protein secretion system complex"/>
    <property type="evidence" value="ECO:0007669"/>
    <property type="project" value="InterPro"/>
</dbReference>
<dbReference type="InterPro" id="IPR000983">
    <property type="entry name" value="Bac_GSPG_pilin"/>
</dbReference>
<dbReference type="EMBL" id="AP019537">
    <property type="protein sequence ID" value="BBJ02573.1"/>
    <property type="molecule type" value="Genomic_DNA"/>
</dbReference>
<keyword evidence="3" id="KW-0812">Transmembrane</keyword>
<feature type="region of interest" description="Disordered" evidence="2">
    <location>
        <begin position="115"/>
        <end position="144"/>
    </location>
</feature>
<evidence type="ECO:0000256" key="1">
    <source>
        <dbReference type="ARBA" id="ARBA00022481"/>
    </source>
</evidence>
<sequence length="168" mass="19044">MNIVILKPAKSRYVSGFSLVEMLVSLTILGILASVAIPFAEVAVVRQKEYELRESLRTIRTALDQFQSDWQGEVISRIDESSSRNGYPVTLAVLVEGVPLNNSQDMKKYLRRIPRDPFNDDTSSSEEHWELRSSQDDPDSTLWGGEDVFDIRSKSSRVALDGSDYKDW</sequence>
<organism evidence="4">
    <name type="scientific">Marinobacter nauticus</name>
    <name type="common">Marinobacter hydrocarbonoclasticus</name>
    <name type="synonym">Marinobacter aquaeolei</name>
    <dbReference type="NCBI Taxonomy" id="2743"/>
    <lineage>
        <taxon>Bacteria</taxon>
        <taxon>Pseudomonadati</taxon>
        <taxon>Pseudomonadota</taxon>
        <taxon>Gammaproteobacteria</taxon>
        <taxon>Pseudomonadales</taxon>
        <taxon>Marinobacteraceae</taxon>
        <taxon>Marinobacter</taxon>
    </lineage>
</organism>
<accession>A0A455W8P2</accession>
<proteinExistence type="predicted"/>
<evidence type="ECO:0000256" key="3">
    <source>
        <dbReference type="SAM" id="Phobius"/>
    </source>
</evidence>
<evidence type="ECO:0000313" key="4">
    <source>
        <dbReference type="EMBL" id="BBJ02573.1"/>
    </source>
</evidence>
<dbReference type="Pfam" id="PF07963">
    <property type="entry name" value="N_methyl"/>
    <property type="match status" value="1"/>
</dbReference>
<dbReference type="Gene3D" id="3.30.700.10">
    <property type="entry name" value="Glycoprotein, Type 4 Pilin"/>
    <property type="match status" value="1"/>
</dbReference>
<dbReference type="InterPro" id="IPR012902">
    <property type="entry name" value="N_methyl_site"/>
</dbReference>
<dbReference type="SUPFAM" id="SSF54523">
    <property type="entry name" value="Pili subunits"/>
    <property type="match status" value="1"/>
</dbReference>
<keyword evidence="3" id="KW-1133">Transmembrane helix</keyword>
<keyword evidence="3" id="KW-0472">Membrane</keyword>
<feature type="compositionally biased region" description="Basic and acidic residues" evidence="2">
    <location>
        <begin position="125"/>
        <end position="135"/>
    </location>
</feature>
<dbReference type="PRINTS" id="PR00813">
    <property type="entry name" value="BCTERIALGSPG"/>
</dbReference>